<evidence type="ECO:0000313" key="1">
    <source>
        <dbReference type="EMBL" id="CAB4154221.1"/>
    </source>
</evidence>
<protein>
    <recommendedName>
        <fullName evidence="2">Baseplate hub assembly protein, bacteriophage T4-like</fullName>
    </recommendedName>
</protein>
<name>A0A6J5N9W3_9CAUD</name>
<evidence type="ECO:0008006" key="2">
    <source>
        <dbReference type="Google" id="ProtNLM"/>
    </source>
</evidence>
<dbReference type="EMBL" id="LR796612">
    <property type="protein sequence ID" value="CAB4154221.1"/>
    <property type="molecule type" value="Genomic_DNA"/>
</dbReference>
<dbReference type="InterPro" id="IPR024364">
    <property type="entry name" value="Baseplate_phage_T4-like"/>
</dbReference>
<sequence>MTITSDADAVNSAIREPVPELHTPETVAATLQRGLIDPATGLWQVDSEVREMTGADEEYMASLEAKNSVTYGEYMSKLLKRTVVNVGSINISDHPSALDNLTIGDRDILFLGVIKATYGSSKDFQISCGSCEKDNTVVMNLDEDFPIQTPSVDLRSTTSHTLRKGKVVKLRVPTSADNMQIAKNSQSVSSQNTLMIAKCAVWEDGETPPTDLEAWAKALNVADRNDLVRSLLEIKAGPKIEAVNVPCAHCNEEMVIRIDWISLLLS</sequence>
<dbReference type="Pfam" id="PF12322">
    <property type="entry name" value="T4_baseplate"/>
    <property type="match status" value="1"/>
</dbReference>
<reference evidence="1" key="1">
    <citation type="submission" date="2020-04" db="EMBL/GenBank/DDBJ databases">
        <authorList>
            <person name="Chiriac C."/>
            <person name="Salcher M."/>
            <person name="Ghai R."/>
            <person name="Kavagutti S V."/>
        </authorList>
    </citation>
    <scope>NUCLEOTIDE SEQUENCE</scope>
</reference>
<organism evidence="1">
    <name type="scientific">uncultured Caudovirales phage</name>
    <dbReference type="NCBI Taxonomy" id="2100421"/>
    <lineage>
        <taxon>Viruses</taxon>
        <taxon>Duplodnaviria</taxon>
        <taxon>Heunggongvirae</taxon>
        <taxon>Uroviricota</taxon>
        <taxon>Caudoviricetes</taxon>
        <taxon>Peduoviridae</taxon>
        <taxon>Maltschvirus</taxon>
        <taxon>Maltschvirus maltsch</taxon>
    </lineage>
</organism>
<gene>
    <name evidence="1" type="ORF">UFOVP629_10</name>
</gene>
<proteinExistence type="predicted"/>
<accession>A0A6J5N9W3</accession>